<name>A0A430QIQ6_SCHBO</name>
<feature type="region of interest" description="Disordered" evidence="8">
    <location>
        <begin position="20"/>
        <end position="109"/>
    </location>
</feature>
<comment type="caution">
    <text evidence="10">The sequence shown here is derived from an EMBL/GenBank/DDBJ whole genome shotgun (WGS) entry which is preliminary data.</text>
</comment>
<evidence type="ECO:0000256" key="4">
    <source>
        <dbReference type="ARBA" id="ARBA00022553"/>
    </source>
</evidence>
<dbReference type="EMBL" id="QMKO01001666">
    <property type="protein sequence ID" value="RTG87555.1"/>
    <property type="molecule type" value="Genomic_DNA"/>
</dbReference>
<dbReference type="Pfam" id="PF05010">
    <property type="entry name" value="TACC_C"/>
    <property type="match status" value="1"/>
</dbReference>
<dbReference type="InterPro" id="IPR007707">
    <property type="entry name" value="TACC_C"/>
</dbReference>
<dbReference type="AlphaFoldDB" id="A0A430QIQ6"/>
<feature type="compositionally biased region" description="Polar residues" evidence="8">
    <location>
        <begin position="38"/>
        <end position="66"/>
    </location>
</feature>
<feature type="coiled-coil region" evidence="7">
    <location>
        <begin position="333"/>
        <end position="424"/>
    </location>
</feature>
<evidence type="ECO:0000313" key="11">
    <source>
        <dbReference type="Proteomes" id="UP000290809"/>
    </source>
</evidence>
<dbReference type="GO" id="GO:0005856">
    <property type="term" value="C:cytoskeleton"/>
    <property type="evidence" value="ECO:0007669"/>
    <property type="project" value="UniProtKB-SubCell"/>
</dbReference>
<keyword evidence="5 7" id="KW-0175">Coiled coil</keyword>
<dbReference type="Proteomes" id="UP000290809">
    <property type="component" value="Unassembled WGS sequence"/>
</dbReference>
<dbReference type="GO" id="GO:0005737">
    <property type="term" value="C:cytoplasm"/>
    <property type="evidence" value="ECO:0007669"/>
    <property type="project" value="TreeGrafter"/>
</dbReference>
<keyword evidence="6" id="KW-0206">Cytoskeleton</keyword>
<organism evidence="10 11">
    <name type="scientific">Schistosoma bovis</name>
    <name type="common">Blood fluke</name>
    <dbReference type="NCBI Taxonomy" id="6184"/>
    <lineage>
        <taxon>Eukaryota</taxon>
        <taxon>Metazoa</taxon>
        <taxon>Spiralia</taxon>
        <taxon>Lophotrochozoa</taxon>
        <taxon>Platyhelminthes</taxon>
        <taxon>Trematoda</taxon>
        <taxon>Digenea</taxon>
        <taxon>Strigeidida</taxon>
        <taxon>Schistosomatoidea</taxon>
        <taxon>Schistosomatidae</taxon>
        <taxon>Schistosoma</taxon>
    </lineage>
</organism>
<evidence type="ECO:0000256" key="3">
    <source>
        <dbReference type="ARBA" id="ARBA00022490"/>
    </source>
</evidence>
<dbReference type="STRING" id="6184.A0A430QIQ6"/>
<feature type="compositionally biased region" description="Polar residues" evidence="8">
    <location>
        <begin position="93"/>
        <end position="106"/>
    </location>
</feature>
<comment type="subcellular location">
    <subcellularLocation>
        <location evidence="1">Cytoplasm</location>
        <location evidence="1">Cytoskeleton</location>
    </subcellularLocation>
</comment>
<evidence type="ECO:0000256" key="2">
    <source>
        <dbReference type="ARBA" id="ARBA00009423"/>
    </source>
</evidence>
<evidence type="ECO:0000256" key="1">
    <source>
        <dbReference type="ARBA" id="ARBA00004245"/>
    </source>
</evidence>
<accession>A0A430QIQ6</accession>
<evidence type="ECO:0000259" key="9">
    <source>
        <dbReference type="Pfam" id="PF05010"/>
    </source>
</evidence>
<protein>
    <recommendedName>
        <fullName evidence="9">Transforming acidic coiled-coil-containing protein C-terminal domain-containing protein</fullName>
    </recommendedName>
</protein>
<sequence>MDDRPVSGVGAYKINWDEIDEMSNPFGSGGIGLPAKNQLKSVTKSSAQGDRPNDNINQPTNLSVDSNPEKLPKKSLQNPQPLPKPLPKSNNSTEVKQSLSPLSSEASPVVVNGQDVPKDVQKGNVPHCNGELLSTPVPQSVPSPEEICEALQSVIVYLISTFSIKRKSKSDLHSDIPPDVGNNLEVAQDHSNESDPSLGETMENNVENNNVIPDVMQTSRIDSSTRPASPAQAGMLNKSDTPLIIFHVYLYKHCITEYDRSLQHMVEEKAHSQREVNIPVADLIKERDEAVEELATIEKAFGDLHRLLSNLTVLLLYFLNRFYNICFLICQNEEALKKSIDEYKNLLQRQERKYLALKKHAEDQLLKVNQDTEGIKQEYETNLTRLQASLRISELQVKSLESQLQQKTRENEELTKICDELLSKYGGIT</sequence>
<evidence type="ECO:0000313" key="10">
    <source>
        <dbReference type="EMBL" id="RTG87555.1"/>
    </source>
</evidence>
<evidence type="ECO:0000256" key="8">
    <source>
        <dbReference type="SAM" id="MobiDB-lite"/>
    </source>
</evidence>
<dbReference type="PANTHER" id="PTHR13924:SF10">
    <property type="entry name" value="TRANSFORMING ACIDIC COILED-COIL PROTEIN, ISOFORM K"/>
    <property type="match status" value="1"/>
</dbReference>
<dbReference type="PANTHER" id="PTHR13924">
    <property type="entry name" value="TRANSFORMING ACIDIC COILED-COIL CONTAINING PROTEIN 1/2"/>
    <property type="match status" value="1"/>
</dbReference>
<dbReference type="FunFam" id="1.20.5.1700:FF:000001">
    <property type="entry name" value="Transforming acidic coiled-coil-containing protein 1 isoform 2"/>
    <property type="match status" value="1"/>
</dbReference>
<keyword evidence="3" id="KW-0963">Cytoplasm</keyword>
<keyword evidence="4" id="KW-0597">Phosphoprotein</keyword>
<dbReference type="Gene3D" id="1.20.5.1700">
    <property type="match status" value="1"/>
</dbReference>
<comment type="similarity">
    <text evidence="2">Belongs to the TACC family.</text>
</comment>
<evidence type="ECO:0000256" key="7">
    <source>
        <dbReference type="SAM" id="Coils"/>
    </source>
</evidence>
<dbReference type="GO" id="GO:0007052">
    <property type="term" value="P:mitotic spindle organization"/>
    <property type="evidence" value="ECO:0007669"/>
    <property type="project" value="InterPro"/>
</dbReference>
<gene>
    <name evidence="10" type="ORF">DC041_0011031</name>
</gene>
<evidence type="ECO:0000256" key="5">
    <source>
        <dbReference type="ARBA" id="ARBA00023054"/>
    </source>
</evidence>
<evidence type="ECO:0000256" key="6">
    <source>
        <dbReference type="ARBA" id="ARBA00023212"/>
    </source>
</evidence>
<proteinExistence type="inferred from homology"/>
<keyword evidence="11" id="KW-1185">Reference proteome</keyword>
<dbReference type="InterPro" id="IPR039915">
    <property type="entry name" value="TACC"/>
</dbReference>
<feature type="domain" description="Transforming acidic coiled-coil-containing protein C-terminal" evidence="9">
    <location>
        <begin position="254"/>
        <end position="421"/>
    </location>
</feature>
<reference evidence="10 11" key="1">
    <citation type="journal article" date="2019" name="PLoS Pathog.">
        <title>Genome sequence of the bovine parasite Schistosoma bovis Tanzania.</title>
        <authorList>
            <person name="Oey H."/>
            <person name="Zakrzewski M."/>
            <person name="Gobert G."/>
            <person name="Gravermann K."/>
            <person name="Stoye J."/>
            <person name="Jones M."/>
            <person name="Mcmanus D."/>
            <person name="Krause L."/>
        </authorList>
    </citation>
    <scope>NUCLEOTIDE SEQUENCE [LARGE SCALE GENOMIC DNA]</scope>
    <source>
        <strain evidence="10 11">TAN1997</strain>
    </source>
</reference>